<evidence type="ECO:0000256" key="3">
    <source>
        <dbReference type="ARBA" id="ARBA00022771"/>
    </source>
</evidence>
<dbReference type="Pfam" id="PF00176">
    <property type="entry name" value="SNF2-rel_dom"/>
    <property type="match status" value="1"/>
</dbReference>
<evidence type="ECO:0000256" key="6">
    <source>
        <dbReference type="ARBA" id="ARBA00022840"/>
    </source>
</evidence>
<evidence type="ECO:0000259" key="9">
    <source>
        <dbReference type="PROSITE" id="PS50089"/>
    </source>
</evidence>
<dbReference type="GO" id="GO:0000209">
    <property type="term" value="P:protein polyubiquitination"/>
    <property type="evidence" value="ECO:0007669"/>
    <property type="project" value="TreeGrafter"/>
</dbReference>
<dbReference type="GO" id="GO:0061630">
    <property type="term" value="F:ubiquitin protein ligase activity"/>
    <property type="evidence" value="ECO:0007669"/>
    <property type="project" value="TreeGrafter"/>
</dbReference>
<dbReference type="OrthoDB" id="5330228at2759"/>
<keyword evidence="5" id="KW-0862">Zinc</keyword>
<dbReference type="GO" id="GO:0008270">
    <property type="term" value="F:zinc ion binding"/>
    <property type="evidence" value="ECO:0007669"/>
    <property type="project" value="UniProtKB-KW"/>
</dbReference>
<dbReference type="Pfam" id="PF13923">
    <property type="entry name" value="zf-C3HC4_2"/>
    <property type="match status" value="1"/>
</dbReference>
<dbReference type="FunCoup" id="A0A3N4KX24">
    <property type="interactions" value="227"/>
</dbReference>
<feature type="compositionally biased region" description="Basic and acidic residues" evidence="8">
    <location>
        <begin position="782"/>
        <end position="793"/>
    </location>
</feature>
<dbReference type="CDD" id="cd18793">
    <property type="entry name" value="SF2_C_SNF"/>
    <property type="match status" value="1"/>
</dbReference>
<feature type="compositionally biased region" description="Low complexity" evidence="8">
    <location>
        <begin position="1431"/>
        <end position="1450"/>
    </location>
</feature>
<keyword evidence="4" id="KW-0378">Hydrolase</keyword>
<dbReference type="InterPro" id="IPR049730">
    <property type="entry name" value="SNF2/RAD54-like_C"/>
</dbReference>
<keyword evidence="12" id="KW-1185">Reference proteome</keyword>
<evidence type="ECO:0000256" key="1">
    <source>
        <dbReference type="ARBA" id="ARBA00022723"/>
    </source>
</evidence>
<evidence type="ECO:0000256" key="8">
    <source>
        <dbReference type="SAM" id="MobiDB-lite"/>
    </source>
</evidence>
<name>A0A3N4KX24_9PEZI</name>
<dbReference type="InterPro" id="IPR001841">
    <property type="entry name" value="Znf_RING"/>
</dbReference>
<feature type="compositionally biased region" description="Low complexity" evidence="8">
    <location>
        <begin position="75"/>
        <end position="85"/>
    </location>
</feature>
<dbReference type="GO" id="GO:0016787">
    <property type="term" value="F:hydrolase activity"/>
    <property type="evidence" value="ECO:0007669"/>
    <property type="project" value="UniProtKB-KW"/>
</dbReference>
<dbReference type="Gene3D" id="3.40.50.300">
    <property type="entry name" value="P-loop containing nucleotide triphosphate hydrolases"/>
    <property type="match status" value="1"/>
</dbReference>
<dbReference type="GO" id="GO:0006974">
    <property type="term" value="P:DNA damage response"/>
    <property type="evidence" value="ECO:0007669"/>
    <property type="project" value="TreeGrafter"/>
</dbReference>
<dbReference type="PROSITE" id="PS51192">
    <property type="entry name" value="HELICASE_ATP_BIND_1"/>
    <property type="match status" value="1"/>
</dbReference>
<keyword evidence="2" id="KW-0547">Nucleotide-binding</keyword>
<dbReference type="EMBL" id="ML119126">
    <property type="protein sequence ID" value="RPB12901.1"/>
    <property type="molecule type" value="Genomic_DNA"/>
</dbReference>
<evidence type="ECO:0008006" key="13">
    <source>
        <dbReference type="Google" id="ProtNLM"/>
    </source>
</evidence>
<dbReference type="InterPro" id="IPR052583">
    <property type="entry name" value="ATP-helicase/E3_Ub-Ligase"/>
</dbReference>
<feature type="region of interest" description="Disordered" evidence="8">
    <location>
        <begin position="1415"/>
        <end position="1465"/>
    </location>
</feature>
<feature type="region of interest" description="Disordered" evidence="8">
    <location>
        <begin position="937"/>
        <end position="958"/>
    </location>
</feature>
<dbReference type="Pfam" id="PF00271">
    <property type="entry name" value="Helicase_C"/>
    <property type="match status" value="1"/>
</dbReference>
<dbReference type="PANTHER" id="PTHR45865">
    <property type="entry name" value="E3 UBIQUITIN-PROTEIN LIGASE SHPRH FAMILY MEMBER"/>
    <property type="match status" value="1"/>
</dbReference>
<dbReference type="PROSITE" id="PS50089">
    <property type="entry name" value="ZF_RING_2"/>
    <property type="match status" value="1"/>
</dbReference>
<keyword evidence="3 7" id="KW-0863">Zinc-finger</keyword>
<feature type="domain" description="Helicase ATP-binding" evidence="10">
    <location>
        <begin position="359"/>
        <end position="554"/>
    </location>
</feature>
<dbReference type="SMART" id="SM00184">
    <property type="entry name" value="RING"/>
    <property type="match status" value="1"/>
</dbReference>
<feature type="compositionally biased region" description="Low complexity" evidence="8">
    <location>
        <begin position="29"/>
        <end position="51"/>
    </location>
</feature>
<evidence type="ECO:0000256" key="5">
    <source>
        <dbReference type="ARBA" id="ARBA00022833"/>
    </source>
</evidence>
<dbReference type="PROSITE" id="PS00518">
    <property type="entry name" value="ZF_RING_1"/>
    <property type="match status" value="1"/>
</dbReference>
<dbReference type="InParanoid" id="A0A3N4KX24"/>
<evidence type="ECO:0000313" key="12">
    <source>
        <dbReference type="Proteomes" id="UP000277580"/>
    </source>
</evidence>
<dbReference type="SUPFAM" id="SSF52540">
    <property type="entry name" value="P-loop containing nucleoside triphosphate hydrolases"/>
    <property type="match status" value="2"/>
</dbReference>
<dbReference type="SMART" id="SM00487">
    <property type="entry name" value="DEXDc"/>
    <property type="match status" value="1"/>
</dbReference>
<gene>
    <name evidence="11" type="ORF">P167DRAFT_565013</name>
</gene>
<dbReference type="GO" id="GO:0005634">
    <property type="term" value="C:nucleus"/>
    <property type="evidence" value="ECO:0007669"/>
    <property type="project" value="TreeGrafter"/>
</dbReference>
<dbReference type="InterPro" id="IPR017907">
    <property type="entry name" value="Znf_RING_CS"/>
</dbReference>
<dbReference type="InterPro" id="IPR059033">
    <property type="entry name" value="C144_05_dom"/>
</dbReference>
<dbReference type="InterPro" id="IPR000330">
    <property type="entry name" value="SNF2_N"/>
</dbReference>
<dbReference type="GO" id="GO:0005524">
    <property type="term" value="F:ATP binding"/>
    <property type="evidence" value="ECO:0007669"/>
    <property type="project" value="InterPro"/>
</dbReference>
<evidence type="ECO:0000256" key="4">
    <source>
        <dbReference type="ARBA" id="ARBA00022801"/>
    </source>
</evidence>
<feature type="region of interest" description="Disordered" evidence="8">
    <location>
        <begin position="761"/>
        <end position="793"/>
    </location>
</feature>
<dbReference type="SUPFAM" id="SSF57850">
    <property type="entry name" value="RING/U-box"/>
    <property type="match status" value="1"/>
</dbReference>
<dbReference type="Proteomes" id="UP000277580">
    <property type="component" value="Unassembled WGS sequence"/>
</dbReference>
<dbReference type="Gene3D" id="3.40.50.10810">
    <property type="entry name" value="Tandem AAA-ATPase domain"/>
    <property type="match status" value="1"/>
</dbReference>
<dbReference type="Pfam" id="PF26021">
    <property type="entry name" value="Ferritin_C144_05"/>
    <property type="match status" value="1"/>
</dbReference>
<keyword evidence="6" id="KW-0067">ATP-binding</keyword>
<evidence type="ECO:0000256" key="2">
    <source>
        <dbReference type="ARBA" id="ARBA00022741"/>
    </source>
</evidence>
<dbReference type="InterPro" id="IPR001650">
    <property type="entry name" value="Helicase_C-like"/>
</dbReference>
<dbReference type="InterPro" id="IPR027417">
    <property type="entry name" value="P-loop_NTPase"/>
</dbReference>
<feature type="domain" description="RING-type" evidence="9">
    <location>
        <begin position="1169"/>
        <end position="1207"/>
    </location>
</feature>
<evidence type="ECO:0000259" key="10">
    <source>
        <dbReference type="PROSITE" id="PS51192"/>
    </source>
</evidence>
<accession>A0A3N4KX24</accession>
<proteinExistence type="predicted"/>
<organism evidence="11 12">
    <name type="scientific">Morchella conica CCBAS932</name>
    <dbReference type="NCBI Taxonomy" id="1392247"/>
    <lineage>
        <taxon>Eukaryota</taxon>
        <taxon>Fungi</taxon>
        <taxon>Dikarya</taxon>
        <taxon>Ascomycota</taxon>
        <taxon>Pezizomycotina</taxon>
        <taxon>Pezizomycetes</taxon>
        <taxon>Pezizales</taxon>
        <taxon>Morchellaceae</taxon>
        <taxon>Morchella</taxon>
    </lineage>
</organism>
<evidence type="ECO:0000313" key="11">
    <source>
        <dbReference type="EMBL" id="RPB12901.1"/>
    </source>
</evidence>
<dbReference type="STRING" id="1392247.A0A3N4KX24"/>
<feature type="compositionally biased region" description="Acidic residues" evidence="8">
    <location>
        <begin position="937"/>
        <end position="948"/>
    </location>
</feature>
<evidence type="ECO:0000256" key="7">
    <source>
        <dbReference type="PROSITE-ProRule" id="PRU00175"/>
    </source>
</evidence>
<reference evidence="11 12" key="1">
    <citation type="journal article" date="2018" name="Nat. Ecol. Evol.">
        <title>Pezizomycetes genomes reveal the molecular basis of ectomycorrhizal truffle lifestyle.</title>
        <authorList>
            <person name="Murat C."/>
            <person name="Payen T."/>
            <person name="Noel B."/>
            <person name="Kuo A."/>
            <person name="Morin E."/>
            <person name="Chen J."/>
            <person name="Kohler A."/>
            <person name="Krizsan K."/>
            <person name="Balestrini R."/>
            <person name="Da Silva C."/>
            <person name="Montanini B."/>
            <person name="Hainaut M."/>
            <person name="Levati E."/>
            <person name="Barry K.W."/>
            <person name="Belfiori B."/>
            <person name="Cichocki N."/>
            <person name="Clum A."/>
            <person name="Dockter R.B."/>
            <person name="Fauchery L."/>
            <person name="Guy J."/>
            <person name="Iotti M."/>
            <person name="Le Tacon F."/>
            <person name="Lindquist E.A."/>
            <person name="Lipzen A."/>
            <person name="Malagnac F."/>
            <person name="Mello A."/>
            <person name="Molinier V."/>
            <person name="Miyauchi S."/>
            <person name="Poulain J."/>
            <person name="Riccioni C."/>
            <person name="Rubini A."/>
            <person name="Sitrit Y."/>
            <person name="Splivallo R."/>
            <person name="Traeger S."/>
            <person name="Wang M."/>
            <person name="Zifcakova L."/>
            <person name="Wipf D."/>
            <person name="Zambonelli A."/>
            <person name="Paolocci F."/>
            <person name="Nowrousian M."/>
            <person name="Ottonello S."/>
            <person name="Baldrian P."/>
            <person name="Spatafora J.W."/>
            <person name="Henrissat B."/>
            <person name="Nagy L.G."/>
            <person name="Aury J.M."/>
            <person name="Wincker P."/>
            <person name="Grigoriev I.V."/>
            <person name="Bonfante P."/>
            <person name="Martin F.M."/>
        </authorList>
    </citation>
    <scope>NUCLEOTIDE SEQUENCE [LARGE SCALE GENOMIC DNA]</scope>
    <source>
        <strain evidence="11 12">CCBAS932</strain>
    </source>
</reference>
<keyword evidence="1" id="KW-0479">Metal-binding</keyword>
<sequence>MATGSLCCVSASIAHIKNENIASSIAATTTTNSTSTSTSTTTTTTTTTTATIPTPRPKRQKRNGGNISGGGSGDSGSSDSDSSGGEPAHVVLARHYVSFTVNPAEQAGVLGIYAGSEVPVVVDLRVLDGGEDVDMDADIDTGSARTGRLILSSASNGGELIALNLDPSTLPATLPRDITWASTITTHFPPTKTPTTPRPFSSSCILTFFPAPATISLTLTLTARCHNAPTSSTIALASTDPWWRLLADAFPAHAPVVKGARTVTPKDFYAACHTPARTLVVPDSVQHPVLECTLLPYQRRTVQWMLDREGAPPTATAAAIPAEKDGPPPTFFCERDAEGGECYVSHVYGIVSKDLPALWRAAELPRGGLLAEEMGLGKTVEMIALLSHHAMPAAALAADRRNIAATLIITPPSILEQWKAEIAAHAPSVRVCHYRGLKQQLCASTDEVVELFRAADVVLTTYAALSHELHYLAGKDWSQRLMKTKRYEARRSPLGELTWWRVCVDEAQMIDGGLSNAAVVARQIPRVNAWAVSGTPIRRDINDLHGLLRFLRYAPFDERGGGAALFATLARYNHAAFGAVVGEIALRHTKDMVSDEIRLPLQKRVVVRVPFSAIEEQNYRHLFQQMCDECRLTEEGEGGRRRDDGDGELLPEVVERLRVWLTRLRQTCLHPQAGERNRKTFGGARAPLRTVDEVLDLMADAHSVAVRNDERALFESKIRRGQLREIQKDFNAALHVWMGVLAEVREVVGECRAALEAEPKTKMQEAIEEPVEWREEEENEETVEHDGRADTSRHGTLRNRLRNILELEHACLFWVGTAWFQLKEKKEEVDPESEEIAQLRQKEKEHYDAAKLVRKEMMHETRSRALKFLNTLRTRATTNRFAAIPAIPAINTNCGIETQTLLYDMVDIATTLNAQADLITQWRAQLLELLAKPILDEDTTTDEDEDDNDRGNEFEVSVSDQELSERLMTGIRVLLADRAEALAGEASSALIRHDVQADLARKGLHQAFFAEMMARREALRLPEQVACRSVKAGIAELRHKVAGFRGAGGGGGGRLAMQRELVEVEMGVLAEVVGVQMEVNKKLSNEIEFFRNVTNARKEYYSQMQAISDTVAPFEPEVFFPRSVRIDDALFQKLLNEEKALAEKITRAKSKLRYLVHLKGKGVEEEQECLICKETYEIGILTSCGHSYCKECMVEWYKASHKCPACTATLSLKDMYQISYRPKEATMQEERAPASSSSGPAAAASASIYSGMDKRIMGEIKRVEINQHFGSKIDMIIRHLLWLRQHEPNFKAVLFSQWGDFLDFMKTALTRSHIGFATLGDTRGRSGIHTFKTDPSTHCFLLHAKSQSAGLSLVNATHVFLCEPLLNVSLELQAISRVHRIGQKRPTTVWLYVVDGTVEENVWALATRRRLALMQAADPPSQEEEEEEGDSSGQESSGGASDGSSPASSSAEEEQEQGERRLDVANSVELQKGVGELVERGIGGGEVVRMRIARHTLLYLSAPFFGVDTCRLKHKVRITLRIRLWIRKSSPKNLELSPDNIQNESSIGV</sequence>
<feature type="compositionally biased region" description="Acidic residues" evidence="8">
    <location>
        <begin position="1421"/>
        <end position="1430"/>
    </location>
</feature>
<feature type="compositionally biased region" description="Acidic residues" evidence="8">
    <location>
        <begin position="766"/>
        <end position="781"/>
    </location>
</feature>
<protein>
    <recommendedName>
        <fullName evidence="13">RING-type domain-containing protein</fullName>
    </recommendedName>
</protein>
<dbReference type="InterPro" id="IPR038718">
    <property type="entry name" value="SNF2-like_sf"/>
</dbReference>
<dbReference type="InterPro" id="IPR014001">
    <property type="entry name" value="Helicase_ATP-bd"/>
</dbReference>
<dbReference type="InterPro" id="IPR013083">
    <property type="entry name" value="Znf_RING/FYVE/PHD"/>
</dbReference>
<feature type="region of interest" description="Disordered" evidence="8">
    <location>
        <begin position="29"/>
        <end position="86"/>
    </location>
</feature>
<dbReference type="Gene3D" id="3.30.40.10">
    <property type="entry name" value="Zinc/RING finger domain, C3HC4 (zinc finger)"/>
    <property type="match status" value="1"/>
</dbReference>
<dbReference type="PANTHER" id="PTHR45865:SF1">
    <property type="entry name" value="E3 UBIQUITIN-PROTEIN LIGASE SHPRH"/>
    <property type="match status" value="1"/>
</dbReference>